<keyword evidence="3" id="KW-0010">Activator</keyword>
<comment type="caution">
    <text evidence="6">The sequence shown here is derived from an EMBL/GenBank/DDBJ whole genome shotgun (WGS) entry which is preliminary data.</text>
</comment>
<dbReference type="GO" id="GO:0043565">
    <property type="term" value="F:sequence-specific DNA binding"/>
    <property type="evidence" value="ECO:0007669"/>
    <property type="project" value="InterPro"/>
</dbReference>
<evidence type="ECO:0000256" key="1">
    <source>
        <dbReference type="ARBA" id="ARBA00023015"/>
    </source>
</evidence>
<dbReference type="InterPro" id="IPR018060">
    <property type="entry name" value="HTH_AraC"/>
</dbReference>
<feature type="domain" description="HTH araC/xylS-type" evidence="5">
    <location>
        <begin position="180"/>
        <end position="278"/>
    </location>
</feature>
<keyword evidence="2" id="KW-0238">DNA-binding</keyword>
<protein>
    <submittedName>
        <fullName evidence="6">AraC family transcriptional regulator</fullName>
    </submittedName>
</protein>
<dbReference type="AlphaFoldDB" id="A0A179CWM7"/>
<dbReference type="InterPro" id="IPR003313">
    <property type="entry name" value="AraC-bd"/>
</dbReference>
<evidence type="ECO:0000259" key="5">
    <source>
        <dbReference type="PROSITE" id="PS01124"/>
    </source>
</evidence>
<dbReference type="Pfam" id="PF02311">
    <property type="entry name" value="AraC_binding"/>
    <property type="match status" value="1"/>
</dbReference>
<keyword evidence="1" id="KW-0805">Transcription regulation</keyword>
<accession>A0A179CWM7</accession>
<organism evidence="6 7">
    <name type="scientific">Bibersteinia trehalosi Y31</name>
    <dbReference type="NCBI Taxonomy" id="1261658"/>
    <lineage>
        <taxon>Bacteria</taxon>
        <taxon>Pseudomonadati</taxon>
        <taxon>Pseudomonadota</taxon>
        <taxon>Gammaproteobacteria</taxon>
        <taxon>Pasteurellales</taxon>
        <taxon>Pasteurellaceae</taxon>
        <taxon>Bibersteinia</taxon>
    </lineage>
</organism>
<proteinExistence type="predicted"/>
<dbReference type="SUPFAM" id="SSF46689">
    <property type="entry name" value="Homeodomain-like"/>
    <property type="match status" value="2"/>
</dbReference>
<dbReference type="GO" id="GO:0003700">
    <property type="term" value="F:DNA-binding transcription factor activity"/>
    <property type="evidence" value="ECO:0007669"/>
    <property type="project" value="InterPro"/>
</dbReference>
<dbReference type="PRINTS" id="PR00032">
    <property type="entry name" value="HTHARAC"/>
</dbReference>
<dbReference type="EMBL" id="JACI01000002">
    <property type="protein sequence ID" value="OAQ14314.1"/>
    <property type="molecule type" value="Genomic_DNA"/>
</dbReference>
<dbReference type="PROSITE" id="PS01124">
    <property type="entry name" value="HTH_ARAC_FAMILY_2"/>
    <property type="match status" value="1"/>
</dbReference>
<dbReference type="Pfam" id="PF12833">
    <property type="entry name" value="HTH_18"/>
    <property type="match status" value="1"/>
</dbReference>
<evidence type="ECO:0000313" key="7">
    <source>
        <dbReference type="Proteomes" id="UP000078358"/>
    </source>
</evidence>
<dbReference type="InterPro" id="IPR009057">
    <property type="entry name" value="Homeodomain-like_sf"/>
</dbReference>
<evidence type="ECO:0000256" key="2">
    <source>
        <dbReference type="ARBA" id="ARBA00023125"/>
    </source>
</evidence>
<keyword evidence="4" id="KW-0804">Transcription</keyword>
<dbReference type="PANTHER" id="PTHR43280:SF25">
    <property type="entry name" value="ARABINOSE OPERON REGULATORY PROTEIN"/>
    <property type="match status" value="1"/>
</dbReference>
<evidence type="ECO:0000256" key="3">
    <source>
        <dbReference type="ARBA" id="ARBA00023159"/>
    </source>
</evidence>
<dbReference type="SUPFAM" id="SSF51215">
    <property type="entry name" value="Regulatory protein AraC"/>
    <property type="match status" value="1"/>
</dbReference>
<dbReference type="PATRIC" id="fig|1261658.3.peg.1605"/>
<dbReference type="InterPro" id="IPR037923">
    <property type="entry name" value="HTH-like"/>
</dbReference>
<evidence type="ECO:0000313" key="6">
    <source>
        <dbReference type="EMBL" id="OAQ14314.1"/>
    </source>
</evidence>
<name>A0A179CWM7_BIBTR</name>
<dbReference type="Gene3D" id="2.60.120.280">
    <property type="entry name" value="Regulatory protein AraC"/>
    <property type="match status" value="1"/>
</dbReference>
<sequence length="286" mass="33340">MYKNLSLLLLDDLFDLELVAGLTQCEKGNYLDSIVDRQQGMQGYMLQLTTFGHGSVSDGKHAFTAHRGQLLLFTPGAVQHYHRHSESQYWHYKWVYFQPNPKWNKWLNWSDMEEKIGRITISDNRYFQEISQLFSKIELELKSSKFFKEDIATSLLEYLLMKCISAEKIEVIPVIDQRILTVCDLILTNLAKNEGLEAMAEKVFLSPSRLSHLFKQSLGISLVQWRELQRISESKKLLYFSNISISNIAKSLGYEDSLYFSKIFKKHTGLSPSEFRTLERRKDSEM</sequence>
<dbReference type="NCBIfam" id="NF007860">
    <property type="entry name" value="PRK10572.1"/>
    <property type="match status" value="1"/>
</dbReference>
<dbReference type="Proteomes" id="UP000078358">
    <property type="component" value="Unassembled WGS sequence"/>
</dbReference>
<dbReference type="PANTHER" id="PTHR43280">
    <property type="entry name" value="ARAC-FAMILY TRANSCRIPTIONAL REGULATOR"/>
    <property type="match status" value="1"/>
</dbReference>
<dbReference type="Gene3D" id="1.10.10.60">
    <property type="entry name" value="Homeodomain-like"/>
    <property type="match status" value="2"/>
</dbReference>
<dbReference type="InterPro" id="IPR020449">
    <property type="entry name" value="Tscrpt_reg_AraC-type_HTH"/>
</dbReference>
<evidence type="ECO:0000256" key="4">
    <source>
        <dbReference type="ARBA" id="ARBA00023163"/>
    </source>
</evidence>
<dbReference type="SMART" id="SM00342">
    <property type="entry name" value="HTH_ARAC"/>
    <property type="match status" value="1"/>
</dbReference>
<gene>
    <name evidence="6" type="ORF">F480_08020</name>
</gene>
<reference evidence="6 7" key="1">
    <citation type="submission" date="2014-01" db="EMBL/GenBank/DDBJ databases">
        <authorList>
            <person name="Zuccon D."/>
        </authorList>
    </citation>
    <scope>NUCLEOTIDE SEQUENCE [LARGE SCALE GENOMIC DNA]</scope>
    <source>
        <strain evidence="6 7">Y31</strain>
    </source>
</reference>